<sequence length="300" mass="33273">MTRPDERLVSPAMSYLRHLEACNRFDPTRFLPLMLDGRRVGFVRRDRANALAAFPRIFHVTADGIAFAETLVTPAGRTAALHEVTDELIRAGHADKRRDELFAITDGWGGPLLFELDRGAIPFFGTRSYGVHLNGWRPGTDGPKLWIGKRAKDKKIAPGQLDNLVAGGMGSGYGAWETLVKEAAEEADMPAALIARARAVGAVRYRMELPEGMRDDVLFLYDIETPAEFTPRNTDGEIEDFRVLPVSECLRLVRETDAFKFNVNLVLIDFGLRHGLIVPEDKDYLALIEGLRGGLVKGGQ</sequence>
<evidence type="ECO:0000259" key="1">
    <source>
        <dbReference type="PROSITE" id="PS51462"/>
    </source>
</evidence>
<gene>
    <name evidence="2" type="ORF">GCM10011611_51410</name>
</gene>
<dbReference type="Pfam" id="PF15916">
    <property type="entry name" value="DUF4743"/>
    <property type="match status" value="1"/>
</dbReference>
<dbReference type="SUPFAM" id="SSF55811">
    <property type="entry name" value="Nudix"/>
    <property type="match status" value="1"/>
</dbReference>
<feature type="domain" description="Nudix hydrolase" evidence="1">
    <location>
        <begin position="126"/>
        <end position="269"/>
    </location>
</feature>
<dbReference type="GO" id="GO:0044715">
    <property type="term" value="F:8-oxo-dGDP phosphatase activity"/>
    <property type="evidence" value="ECO:0007669"/>
    <property type="project" value="TreeGrafter"/>
</dbReference>
<dbReference type="AlphaFoldDB" id="A0A8J3E5U7"/>
<accession>A0A8J3E5U7</accession>
<dbReference type="Pfam" id="PF00293">
    <property type="entry name" value="NUDIX"/>
    <property type="match status" value="1"/>
</dbReference>
<dbReference type="InterPro" id="IPR031804">
    <property type="entry name" value="DUF4743"/>
</dbReference>
<evidence type="ECO:0000313" key="3">
    <source>
        <dbReference type="Proteomes" id="UP000646365"/>
    </source>
</evidence>
<dbReference type="FunFam" id="3.90.79.10:FF:000019">
    <property type="entry name" value="Thiamin pyrophosphokinase, putative"/>
    <property type="match status" value="1"/>
</dbReference>
<proteinExistence type="predicted"/>
<evidence type="ECO:0000313" key="2">
    <source>
        <dbReference type="EMBL" id="GGF38781.1"/>
    </source>
</evidence>
<comment type="caution">
    <text evidence="2">The sequence shown here is derived from an EMBL/GenBank/DDBJ whole genome shotgun (WGS) entry which is preliminary data.</text>
</comment>
<dbReference type="InterPro" id="IPR015797">
    <property type="entry name" value="NUDIX_hydrolase-like_dom_sf"/>
</dbReference>
<reference evidence="2" key="2">
    <citation type="submission" date="2020-09" db="EMBL/GenBank/DDBJ databases">
        <authorList>
            <person name="Sun Q."/>
            <person name="Zhou Y."/>
        </authorList>
    </citation>
    <scope>NUCLEOTIDE SEQUENCE</scope>
    <source>
        <strain evidence="2">CGMCC 1.15725</strain>
    </source>
</reference>
<name>A0A8J3E5U7_9PROT</name>
<organism evidence="2 3">
    <name type="scientific">Aliidongia dinghuensis</name>
    <dbReference type="NCBI Taxonomy" id="1867774"/>
    <lineage>
        <taxon>Bacteria</taxon>
        <taxon>Pseudomonadati</taxon>
        <taxon>Pseudomonadota</taxon>
        <taxon>Alphaproteobacteria</taxon>
        <taxon>Rhodospirillales</taxon>
        <taxon>Dongiaceae</taxon>
        <taxon>Aliidongia</taxon>
    </lineage>
</organism>
<dbReference type="PANTHER" id="PTHR13622">
    <property type="entry name" value="THIAMIN PYROPHOSPHOKINASE"/>
    <property type="match status" value="1"/>
</dbReference>
<keyword evidence="3" id="KW-1185">Reference proteome</keyword>
<dbReference type="InterPro" id="IPR000086">
    <property type="entry name" value="NUDIX_hydrolase_dom"/>
</dbReference>
<dbReference type="PROSITE" id="PS51462">
    <property type="entry name" value="NUDIX"/>
    <property type="match status" value="1"/>
</dbReference>
<protein>
    <submittedName>
        <fullName evidence="2">DUF4743 domain-containing protein</fullName>
    </submittedName>
</protein>
<reference evidence="2" key="1">
    <citation type="journal article" date="2014" name="Int. J. Syst. Evol. Microbiol.">
        <title>Complete genome sequence of Corynebacterium casei LMG S-19264T (=DSM 44701T), isolated from a smear-ripened cheese.</title>
        <authorList>
            <consortium name="US DOE Joint Genome Institute (JGI-PGF)"/>
            <person name="Walter F."/>
            <person name="Albersmeier A."/>
            <person name="Kalinowski J."/>
            <person name="Ruckert C."/>
        </authorList>
    </citation>
    <scope>NUCLEOTIDE SEQUENCE</scope>
    <source>
        <strain evidence="2">CGMCC 1.15725</strain>
    </source>
</reference>
<dbReference type="PANTHER" id="PTHR13622:SF8">
    <property type="entry name" value="THIAMIN PYROPHOSPHOKINASE 1"/>
    <property type="match status" value="1"/>
</dbReference>
<dbReference type="Gene3D" id="3.90.79.10">
    <property type="entry name" value="Nucleoside Triphosphate Pyrophosphohydrolase"/>
    <property type="match status" value="1"/>
</dbReference>
<dbReference type="EMBL" id="BMJQ01000015">
    <property type="protein sequence ID" value="GGF38781.1"/>
    <property type="molecule type" value="Genomic_DNA"/>
</dbReference>
<dbReference type="CDD" id="cd03676">
    <property type="entry name" value="NUDIX_Tnr3_like"/>
    <property type="match status" value="1"/>
</dbReference>
<dbReference type="Proteomes" id="UP000646365">
    <property type="component" value="Unassembled WGS sequence"/>
</dbReference>